<feature type="active site" description="Proton acceptor" evidence="5">
    <location>
        <position position="95"/>
    </location>
</feature>
<evidence type="ECO:0000256" key="4">
    <source>
        <dbReference type="ARBA" id="ARBA00023002"/>
    </source>
</evidence>
<evidence type="ECO:0000259" key="9">
    <source>
        <dbReference type="SMART" id="SM01274"/>
    </source>
</evidence>
<dbReference type="PATRIC" id="fig|1134406.4.peg.2991"/>
<dbReference type="Gene3D" id="3.40.50.720">
    <property type="entry name" value="NAD(P)-binding Rossmann-like Domain"/>
    <property type="match status" value="1"/>
</dbReference>
<dbReference type="InterPro" id="IPR045213">
    <property type="entry name" value="Malic_NAD-bd_bact_type"/>
</dbReference>
<dbReference type="Pfam" id="PF00390">
    <property type="entry name" value="malic"/>
    <property type="match status" value="1"/>
</dbReference>
<proteinExistence type="inferred from homology"/>
<comment type="similarity">
    <text evidence="2">Belongs to the malic enzymes family.</text>
</comment>
<feature type="binding site" evidence="7">
    <location>
        <position position="137"/>
    </location>
    <ligand>
        <name>a divalent metal cation</name>
        <dbReference type="ChEBI" id="CHEBI:60240"/>
    </ligand>
</feature>
<evidence type="ECO:0000313" key="11">
    <source>
        <dbReference type="Proteomes" id="UP000050417"/>
    </source>
</evidence>
<feature type="binding site" evidence="6">
    <location>
        <position position="319"/>
    </location>
    <ligand>
        <name>(S)-malate</name>
        <dbReference type="ChEBI" id="CHEBI:15589"/>
    </ligand>
</feature>
<evidence type="ECO:0000313" key="10">
    <source>
        <dbReference type="EMBL" id="KPL70038.1"/>
    </source>
</evidence>
<dbReference type="InterPro" id="IPR046346">
    <property type="entry name" value="Aminoacid_DH-like_N_sf"/>
</dbReference>
<dbReference type="CDD" id="cd05311">
    <property type="entry name" value="NAD_bind_2_malic_enz"/>
    <property type="match status" value="1"/>
</dbReference>
<dbReference type="FunFam" id="3.40.50.10380:FF:000003">
    <property type="entry name" value="NADP-dependent malic enzyme"/>
    <property type="match status" value="1"/>
</dbReference>
<organism evidence="10 11">
    <name type="scientific">Ornatilinea apprima</name>
    <dbReference type="NCBI Taxonomy" id="1134406"/>
    <lineage>
        <taxon>Bacteria</taxon>
        <taxon>Bacillati</taxon>
        <taxon>Chloroflexota</taxon>
        <taxon>Anaerolineae</taxon>
        <taxon>Anaerolineales</taxon>
        <taxon>Anaerolineaceae</taxon>
        <taxon>Ornatilinea</taxon>
    </lineage>
</organism>
<feature type="binding site" evidence="7">
    <location>
        <position position="163"/>
    </location>
    <ligand>
        <name>a divalent metal cation</name>
        <dbReference type="ChEBI" id="CHEBI:60240"/>
    </ligand>
</feature>
<dbReference type="GO" id="GO:0004470">
    <property type="term" value="F:malic enzyme activity"/>
    <property type="evidence" value="ECO:0007669"/>
    <property type="project" value="InterPro"/>
</dbReference>
<dbReference type="InterPro" id="IPR036291">
    <property type="entry name" value="NAD(P)-bd_dom_sf"/>
</dbReference>
<dbReference type="PANTHER" id="PTHR43237:SF4">
    <property type="entry name" value="NADP-DEPENDENT MALIC ENZYME"/>
    <property type="match status" value="1"/>
</dbReference>
<feature type="domain" description="Malic enzyme NAD-binding" evidence="8">
    <location>
        <begin position="164"/>
        <end position="401"/>
    </location>
</feature>
<feature type="active site" description="Proton donor" evidence="5">
    <location>
        <position position="40"/>
    </location>
</feature>
<dbReference type="EMBL" id="LGCL01000045">
    <property type="protein sequence ID" value="KPL70038.1"/>
    <property type="molecule type" value="Genomic_DNA"/>
</dbReference>
<evidence type="ECO:0000256" key="6">
    <source>
        <dbReference type="PIRSR" id="PIRSR000106-2"/>
    </source>
</evidence>
<keyword evidence="3 7" id="KW-0479">Metal-binding</keyword>
<dbReference type="GO" id="GO:0046872">
    <property type="term" value="F:metal ion binding"/>
    <property type="evidence" value="ECO:0007669"/>
    <property type="project" value="UniProtKB-KW"/>
</dbReference>
<dbReference type="FunFam" id="3.40.50.720:FF:000095">
    <property type="entry name" value="NADP-dependent malic enzyme"/>
    <property type="match status" value="1"/>
</dbReference>
<evidence type="ECO:0000259" key="8">
    <source>
        <dbReference type="SMART" id="SM00919"/>
    </source>
</evidence>
<protein>
    <submittedName>
        <fullName evidence="10">Malate dehydrogenase</fullName>
    </submittedName>
</protein>
<evidence type="ECO:0000256" key="7">
    <source>
        <dbReference type="PIRSR" id="PIRSR000106-3"/>
    </source>
</evidence>
<dbReference type="STRING" id="1134406.ADN00_18420"/>
<dbReference type="GO" id="GO:0016616">
    <property type="term" value="F:oxidoreductase activity, acting on the CH-OH group of donors, NAD or NADP as acceptor"/>
    <property type="evidence" value="ECO:0007669"/>
    <property type="project" value="InterPro"/>
</dbReference>
<dbReference type="InterPro" id="IPR015884">
    <property type="entry name" value="Malic_enzyme_CS"/>
</dbReference>
<dbReference type="Pfam" id="PF03949">
    <property type="entry name" value="Malic_M"/>
    <property type="match status" value="1"/>
</dbReference>
<dbReference type="SUPFAM" id="SSF53223">
    <property type="entry name" value="Aminoacid dehydrogenase-like, N-terminal domain"/>
    <property type="match status" value="1"/>
</dbReference>
<dbReference type="SMART" id="SM00919">
    <property type="entry name" value="Malic_M"/>
    <property type="match status" value="1"/>
</dbReference>
<dbReference type="GO" id="GO:0051287">
    <property type="term" value="F:NAD binding"/>
    <property type="evidence" value="ECO:0007669"/>
    <property type="project" value="InterPro"/>
</dbReference>
<dbReference type="PROSITE" id="PS00331">
    <property type="entry name" value="MALIC_ENZYMES"/>
    <property type="match status" value="1"/>
</dbReference>
<comment type="cofactor">
    <cofactor evidence="1">
        <name>Mn(2+)</name>
        <dbReference type="ChEBI" id="CHEBI:29035"/>
    </cofactor>
</comment>
<feature type="binding site" evidence="6">
    <location>
        <position position="288"/>
    </location>
    <ligand>
        <name>(S)-malate</name>
        <dbReference type="ChEBI" id="CHEBI:15589"/>
    </ligand>
</feature>
<comment type="caution">
    <text evidence="10">The sequence shown here is derived from an EMBL/GenBank/DDBJ whole genome shotgun (WGS) entry which is preliminary data.</text>
</comment>
<dbReference type="PANTHER" id="PTHR43237">
    <property type="entry name" value="NADP-DEPENDENT MALIC ENZYME"/>
    <property type="match status" value="1"/>
</dbReference>
<dbReference type="AlphaFoldDB" id="A0A0P6WT41"/>
<accession>A0A0P6WT41</accession>
<dbReference type="InterPro" id="IPR012301">
    <property type="entry name" value="Malic_N_dom"/>
</dbReference>
<comment type="cofactor">
    <cofactor evidence="7">
        <name>Mg(2+)</name>
        <dbReference type="ChEBI" id="CHEBI:18420"/>
    </cofactor>
    <cofactor evidence="7">
        <name>Mn(2+)</name>
        <dbReference type="ChEBI" id="CHEBI:29035"/>
    </cofactor>
    <text evidence="7">Divalent metal cations. Prefers magnesium or manganese.</text>
</comment>
<reference evidence="10 11" key="1">
    <citation type="submission" date="2015-07" db="EMBL/GenBank/DDBJ databases">
        <title>Genome sequence of Ornatilinea apprima DSM 23815.</title>
        <authorList>
            <person name="Hemp J."/>
            <person name="Ward L.M."/>
            <person name="Pace L.A."/>
            <person name="Fischer W.W."/>
        </authorList>
    </citation>
    <scope>NUCLEOTIDE SEQUENCE [LARGE SCALE GENOMIC DNA]</scope>
    <source>
        <strain evidence="10 11">P3M-1</strain>
    </source>
</reference>
<dbReference type="Gene3D" id="3.40.50.10380">
    <property type="entry name" value="Malic enzyme, N-terminal domain"/>
    <property type="match status" value="1"/>
</dbReference>
<dbReference type="InterPro" id="IPR051674">
    <property type="entry name" value="Malate_Decarboxylase"/>
</dbReference>
<feature type="domain" description="Malic enzyme N-terminal" evidence="9">
    <location>
        <begin position="19"/>
        <end position="152"/>
    </location>
</feature>
<gene>
    <name evidence="10" type="ORF">ADN00_18420</name>
</gene>
<feature type="binding site" evidence="7">
    <location>
        <position position="138"/>
    </location>
    <ligand>
        <name>a divalent metal cation</name>
        <dbReference type="ChEBI" id="CHEBI:60240"/>
    </ligand>
</feature>
<dbReference type="PIRSF" id="PIRSF000106">
    <property type="entry name" value="ME"/>
    <property type="match status" value="1"/>
</dbReference>
<evidence type="ECO:0000256" key="1">
    <source>
        <dbReference type="ARBA" id="ARBA00001936"/>
    </source>
</evidence>
<dbReference type="SUPFAM" id="SSF51735">
    <property type="entry name" value="NAD(P)-binding Rossmann-fold domains"/>
    <property type="match status" value="1"/>
</dbReference>
<evidence type="ECO:0000256" key="2">
    <source>
        <dbReference type="ARBA" id="ARBA00008785"/>
    </source>
</evidence>
<keyword evidence="11" id="KW-1185">Reference proteome</keyword>
<dbReference type="SMART" id="SM01274">
    <property type="entry name" value="malic"/>
    <property type="match status" value="1"/>
</dbReference>
<sequence length="431" mass="46385">MIKITREDALAYHQQDGIPGKLAVVPTKPLLTQRDLSLAYTPGVAYPVLEIEKDPDLAYEYTNKGNLVAVISNGTAILGLGNRGALASKPVMEGKGVLFKKFAAIDTYDLEINALDPQQIIQIVAALAPTFGGINLEDIRSPECFQIEQTLQSMLDIPVFHDDQHGTAIILAAALLNTLELTNRRLDGVKIVFSGAGAAAIACATHLVKIGVPRQHIWMTDIVGLVYEGRKEQMFPEKQAFANGSRPASLTEVLQGADVFIGLSVANVLAPEMLKTMAANPIIFAMANPDPEISYDLAVAARPDAIVATGRSDYPNQINNVLGFPFIFRGALDVRARAINDSMKIAASHALAALARQPVPTEVLRAYNVDHLEFGRAYFVPKPLDLRVCEWEASAVAQAAIDSGAARLALNMPAYRARLQTLAEKGLSAPA</sequence>
<dbReference type="InterPro" id="IPR012302">
    <property type="entry name" value="Malic_NAD-bd"/>
</dbReference>
<keyword evidence="4" id="KW-0560">Oxidoreductase</keyword>
<dbReference type="RefSeq" id="WP_075064516.1">
    <property type="nucleotide sequence ID" value="NZ_LGCL01000045.1"/>
</dbReference>
<evidence type="ECO:0000256" key="5">
    <source>
        <dbReference type="PIRSR" id="PIRSR000106-1"/>
    </source>
</evidence>
<evidence type="ECO:0000256" key="3">
    <source>
        <dbReference type="ARBA" id="ARBA00022723"/>
    </source>
</evidence>
<dbReference type="InterPro" id="IPR001891">
    <property type="entry name" value="Malic_OxRdtase"/>
</dbReference>
<dbReference type="Proteomes" id="UP000050417">
    <property type="component" value="Unassembled WGS sequence"/>
</dbReference>
<dbReference type="InterPro" id="IPR037062">
    <property type="entry name" value="Malic_N_dom_sf"/>
</dbReference>
<name>A0A0P6WT41_9CHLR</name>